<evidence type="ECO:0008006" key="10">
    <source>
        <dbReference type="Google" id="ProtNLM"/>
    </source>
</evidence>
<dbReference type="AlphaFoldDB" id="A0A5A8ECE4"/>
<keyword evidence="1" id="KW-0812">Transmembrane</keyword>
<evidence type="ECO:0000313" key="4">
    <source>
        <dbReference type="EMBL" id="KAA0169143.1"/>
    </source>
</evidence>
<feature type="transmembrane region" description="Helical" evidence="1">
    <location>
        <begin position="68"/>
        <end position="84"/>
    </location>
</feature>
<dbReference type="EMBL" id="VLTM01000016">
    <property type="protein sequence ID" value="KAA0164712.1"/>
    <property type="molecule type" value="Genomic_DNA"/>
</dbReference>
<evidence type="ECO:0000313" key="2">
    <source>
        <dbReference type="EMBL" id="KAA0151909.1"/>
    </source>
</evidence>
<comment type="caution">
    <text evidence="5">The sequence shown here is derived from an EMBL/GenBank/DDBJ whole genome shotgun (WGS) entry which is preliminary data.</text>
</comment>
<proteinExistence type="predicted"/>
<accession>A0A5A8ECE4</accession>
<evidence type="ECO:0000313" key="6">
    <source>
        <dbReference type="Proteomes" id="UP000322899"/>
    </source>
</evidence>
<evidence type="ECO:0000313" key="3">
    <source>
        <dbReference type="EMBL" id="KAA0164712.1"/>
    </source>
</evidence>
<evidence type="ECO:0000313" key="5">
    <source>
        <dbReference type="EMBL" id="KAA0175209.1"/>
    </source>
</evidence>
<sequence length="185" mass="19886">MNIDTLTMLRVCTAVVVTVMAVSRLRSSSEQELILVCLFGWPKWMLRVVVGLELSTAAALIAAPQWGFLALGLIASGAMFVHVFRQKQPLAALPALGFLCLAVAGHVWMVDEDDAFLTTAYLMTTAAACGAAGAALVGSMLGFQPSPESLRRVLTASLEASAIAKKSRQDEKHSRRAFHKDVKQL</sequence>
<dbReference type="EMBL" id="VLTN01000024">
    <property type="protein sequence ID" value="KAA0151909.1"/>
    <property type="molecule type" value="Genomic_DNA"/>
</dbReference>
<keyword evidence="1" id="KW-0472">Membrane</keyword>
<dbReference type="Proteomes" id="UP000325113">
    <property type="component" value="Unassembled WGS sequence"/>
</dbReference>
<dbReference type="EMBL" id="VLTO01000015">
    <property type="protein sequence ID" value="KAA0175209.1"/>
    <property type="molecule type" value="Genomic_DNA"/>
</dbReference>
<evidence type="ECO:0000313" key="9">
    <source>
        <dbReference type="Proteomes" id="UP000325113"/>
    </source>
</evidence>
<gene>
    <name evidence="5" type="ORF">FNF27_03217</name>
    <name evidence="4" type="ORF">FNF28_02269</name>
    <name evidence="2" type="ORF">FNF29_04315</name>
    <name evidence="3" type="ORF">FNF31_02250</name>
</gene>
<dbReference type="Proteomes" id="UP000323011">
    <property type="component" value="Unassembled WGS sequence"/>
</dbReference>
<protein>
    <recommendedName>
        <fullName evidence="10">DoxX family protein</fullName>
    </recommendedName>
</protein>
<evidence type="ECO:0000313" key="8">
    <source>
        <dbReference type="Proteomes" id="UP000324907"/>
    </source>
</evidence>
<keyword evidence="1" id="KW-1133">Transmembrane helix</keyword>
<reference evidence="6 7" key="1">
    <citation type="submission" date="2019-07" db="EMBL/GenBank/DDBJ databases">
        <title>Genomes of Cafeteria roenbergensis.</title>
        <authorList>
            <person name="Fischer M.G."/>
            <person name="Hackl T."/>
            <person name="Roman M."/>
        </authorList>
    </citation>
    <scope>NUCLEOTIDE SEQUENCE [LARGE SCALE GENOMIC DNA]</scope>
    <source>
        <strain evidence="2 7">BVI</strain>
        <strain evidence="3 9">Cflag</strain>
        <strain evidence="5 6">E4-10P</strain>
        <strain evidence="4 8">RCC970-E3</strain>
    </source>
</reference>
<feature type="transmembrane region" description="Helical" evidence="1">
    <location>
        <begin position="91"/>
        <end position="109"/>
    </location>
</feature>
<name>A0A5A8ECE4_CAFRO</name>
<dbReference type="Proteomes" id="UP000322899">
    <property type="component" value="Unassembled WGS sequence"/>
</dbReference>
<evidence type="ECO:0000313" key="7">
    <source>
        <dbReference type="Proteomes" id="UP000323011"/>
    </source>
</evidence>
<feature type="transmembrane region" description="Helical" evidence="1">
    <location>
        <begin position="121"/>
        <end position="143"/>
    </location>
</feature>
<dbReference type="EMBL" id="VLTL01000025">
    <property type="protein sequence ID" value="KAA0169143.1"/>
    <property type="molecule type" value="Genomic_DNA"/>
</dbReference>
<evidence type="ECO:0000256" key="1">
    <source>
        <dbReference type="SAM" id="Phobius"/>
    </source>
</evidence>
<organism evidence="5 6">
    <name type="scientific">Cafeteria roenbergensis</name>
    <name type="common">Marine flagellate</name>
    <dbReference type="NCBI Taxonomy" id="33653"/>
    <lineage>
        <taxon>Eukaryota</taxon>
        <taxon>Sar</taxon>
        <taxon>Stramenopiles</taxon>
        <taxon>Bigyra</taxon>
        <taxon>Opalozoa</taxon>
        <taxon>Bicosoecida</taxon>
        <taxon>Cafeteriaceae</taxon>
        <taxon>Cafeteria</taxon>
    </lineage>
</organism>
<keyword evidence="7" id="KW-1185">Reference proteome</keyword>
<dbReference type="Proteomes" id="UP000324907">
    <property type="component" value="Unassembled WGS sequence"/>
</dbReference>